<feature type="region of interest" description="Disordered" evidence="1">
    <location>
        <begin position="19"/>
        <end position="56"/>
    </location>
</feature>
<dbReference type="InParanoid" id="A0A0C3DA00"/>
<gene>
    <name evidence="2" type="ORF">OIDMADRAFT_22969</name>
</gene>
<reference evidence="3" key="2">
    <citation type="submission" date="2015-01" db="EMBL/GenBank/DDBJ databases">
        <title>Evolutionary Origins and Diversification of the Mycorrhizal Mutualists.</title>
        <authorList>
            <consortium name="DOE Joint Genome Institute"/>
            <consortium name="Mycorrhizal Genomics Consortium"/>
            <person name="Kohler A."/>
            <person name="Kuo A."/>
            <person name="Nagy L.G."/>
            <person name="Floudas D."/>
            <person name="Copeland A."/>
            <person name="Barry K.W."/>
            <person name="Cichocki N."/>
            <person name="Veneault-Fourrey C."/>
            <person name="LaButti K."/>
            <person name="Lindquist E.A."/>
            <person name="Lipzen A."/>
            <person name="Lundell T."/>
            <person name="Morin E."/>
            <person name="Murat C."/>
            <person name="Riley R."/>
            <person name="Ohm R."/>
            <person name="Sun H."/>
            <person name="Tunlid A."/>
            <person name="Henrissat B."/>
            <person name="Grigoriev I.V."/>
            <person name="Hibbett D.S."/>
            <person name="Martin F."/>
        </authorList>
    </citation>
    <scope>NUCLEOTIDE SEQUENCE [LARGE SCALE GENOMIC DNA]</scope>
    <source>
        <strain evidence="3">Zn</strain>
    </source>
</reference>
<organism evidence="2 3">
    <name type="scientific">Oidiodendron maius (strain Zn)</name>
    <dbReference type="NCBI Taxonomy" id="913774"/>
    <lineage>
        <taxon>Eukaryota</taxon>
        <taxon>Fungi</taxon>
        <taxon>Dikarya</taxon>
        <taxon>Ascomycota</taxon>
        <taxon>Pezizomycotina</taxon>
        <taxon>Leotiomycetes</taxon>
        <taxon>Leotiomycetes incertae sedis</taxon>
        <taxon>Myxotrichaceae</taxon>
        <taxon>Oidiodendron</taxon>
    </lineage>
</organism>
<dbReference type="AlphaFoldDB" id="A0A0C3DA00"/>
<name>A0A0C3DA00_OIDMZ</name>
<evidence type="ECO:0000256" key="1">
    <source>
        <dbReference type="SAM" id="MobiDB-lite"/>
    </source>
</evidence>
<accession>A0A0C3DA00</accession>
<proteinExistence type="predicted"/>
<dbReference type="Proteomes" id="UP000054321">
    <property type="component" value="Unassembled WGS sequence"/>
</dbReference>
<keyword evidence="3" id="KW-1185">Reference proteome</keyword>
<evidence type="ECO:0000313" key="2">
    <source>
        <dbReference type="EMBL" id="KIN08144.1"/>
    </source>
</evidence>
<feature type="compositionally biased region" description="Low complexity" evidence="1">
    <location>
        <begin position="22"/>
        <end position="33"/>
    </location>
</feature>
<evidence type="ECO:0000313" key="3">
    <source>
        <dbReference type="Proteomes" id="UP000054321"/>
    </source>
</evidence>
<reference evidence="2 3" key="1">
    <citation type="submission" date="2014-04" db="EMBL/GenBank/DDBJ databases">
        <authorList>
            <consortium name="DOE Joint Genome Institute"/>
            <person name="Kuo A."/>
            <person name="Martino E."/>
            <person name="Perotto S."/>
            <person name="Kohler A."/>
            <person name="Nagy L.G."/>
            <person name="Floudas D."/>
            <person name="Copeland A."/>
            <person name="Barry K.W."/>
            <person name="Cichocki N."/>
            <person name="Veneault-Fourrey C."/>
            <person name="LaButti K."/>
            <person name="Lindquist E.A."/>
            <person name="Lipzen A."/>
            <person name="Lundell T."/>
            <person name="Morin E."/>
            <person name="Murat C."/>
            <person name="Sun H."/>
            <person name="Tunlid A."/>
            <person name="Henrissat B."/>
            <person name="Grigoriev I.V."/>
            <person name="Hibbett D.S."/>
            <person name="Martin F."/>
            <person name="Nordberg H.P."/>
            <person name="Cantor M.N."/>
            <person name="Hua S.X."/>
        </authorList>
    </citation>
    <scope>NUCLEOTIDE SEQUENCE [LARGE SCALE GENOMIC DNA]</scope>
    <source>
        <strain evidence="2 3">Zn</strain>
    </source>
</reference>
<feature type="compositionally biased region" description="Basic residues" evidence="1">
    <location>
        <begin position="44"/>
        <end position="56"/>
    </location>
</feature>
<protein>
    <submittedName>
        <fullName evidence="2">Uncharacterized protein</fullName>
    </submittedName>
</protein>
<sequence>MRWRPYLYFPHSWGNVQEDEGGASCPGAAAAAAKSEERGARSQERKRHKQGRNKALRLHDEETTLHEGTDNLNRGGRLAVEPFRVREGLSHVVDWPAMISYGMIKTPSGHRGTRRIETIRQITVTAAETRDPPCAIIVPSSARLSSSTAIPREPQASFCYTPDFPFLSSGFPHYSFVSLFQRWMPRNPARVSADDCTQRYGSKPPSPYLVICSLTYLFPARCIRHRWARQLLLTCGPWIKCLKQSISRYYVPSIAPISKNGPRSPVL</sequence>
<dbReference type="HOGENOM" id="CLU_1042421_0_0_1"/>
<feature type="compositionally biased region" description="Basic and acidic residues" evidence="1">
    <location>
        <begin position="34"/>
        <end position="43"/>
    </location>
</feature>
<dbReference type="EMBL" id="KN832870">
    <property type="protein sequence ID" value="KIN08144.1"/>
    <property type="molecule type" value="Genomic_DNA"/>
</dbReference>